<keyword evidence="6" id="KW-0732">Signal</keyword>
<dbReference type="PROSITE" id="PS51257">
    <property type="entry name" value="PROKAR_LIPOPROTEIN"/>
    <property type="match status" value="1"/>
</dbReference>
<comment type="function">
    <text evidence="1">Part of the ABC transporter complex PstSACB involved in phosphate import.</text>
</comment>
<dbReference type="RefSeq" id="WP_012199094.1">
    <property type="nucleotide sequence ID" value="NC_010001.1"/>
</dbReference>
<dbReference type="OrthoDB" id="9790048at2"/>
<proteinExistence type="inferred from homology"/>
<dbReference type="PANTHER" id="PTHR30570:SF1">
    <property type="entry name" value="PHOSPHATE-BINDING PROTEIN PSTS"/>
    <property type="match status" value="1"/>
</dbReference>
<comment type="subcellular location">
    <subcellularLocation>
        <location evidence="2">Cell membrane</location>
        <topology evidence="2">Lipid-anchor</topology>
    </subcellularLocation>
</comment>
<evidence type="ECO:0000256" key="8">
    <source>
        <dbReference type="ARBA" id="ARBA00023288"/>
    </source>
</evidence>
<dbReference type="eggNOG" id="COG0226">
    <property type="taxonomic scope" value="Bacteria"/>
</dbReference>
<evidence type="ECO:0000256" key="3">
    <source>
        <dbReference type="ARBA" id="ARBA00008725"/>
    </source>
</evidence>
<protein>
    <submittedName>
        <fullName evidence="11">ABC-type phosphate transport system periplasmic component-like protein</fullName>
    </submittedName>
</protein>
<accession>A9KMK3</accession>
<keyword evidence="7" id="KW-0564">Palmitate</keyword>
<evidence type="ECO:0000256" key="2">
    <source>
        <dbReference type="ARBA" id="ARBA00004193"/>
    </source>
</evidence>
<dbReference type="Proteomes" id="UP000000370">
    <property type="component" value="Chromosome"/>
</dbReference>
<evidence type="ECO:0000256" key="1">
    <source>
        <dbReference type="ARBA" id="ARBA00002841"/>
    </source>
</evidence>
<sequence>MRLFKRGIISFMLIVIVLTACKKKEKESSSEEISLPTGMEVLTNQPTQTVTPTPTKTGVPTKPPSPTQTPSPTIKVIPEKTVFTFEVQPINIPQDMEVPHMSKEEFPKLDGSTANIPLGEALYCYITNATKEEAKKDLKFYKTPDAYKNLMYEQSDILIVYEPPQSILEDMHKYNYELEFKPLGRDALVFLGNETNPVSNLTKEQIMNIYTGAVTNWKELGGKENEILAFQRPESSGSQTLMEKLAVPSDKIMRGPTVKSIEEMSGLVDAIAQYNNKSNAIGYSVYYYANYMYQQPGLKFFSIDGISPTDETIQSGEYPYVNDFYVVIRKNEPKDSKARLLYEWLTSIEAQKLVAGAGYVPVVNVEQQKLDLPIDTIEPKPISIKEDEYVVIHNSNAQQEPLGDVLLNRYVKEVLIFSGKRVLIDANLLCKKTDWLILQSIRPQFGLPDEGSHYQYELYDLSSTKYITDRKYDRLYQLNNDIYIARVDAEESILSFLFSNKKHLDFQEKNNQYYDYAVSKNRLFVSNNHEISLYDNQGELIKTIPISNEGHLSKVEGVELSNYVQFRYQQNNSYFLYLISEQGDIIKADTFLNKTKWKSQAGIISDVIYDEKGNIWTAIYVDGNLLVVSLAGKVQFQFKAMVESSGLMFYPGYIRLYNIESDKPYYYDWDGKEIGGKVGEEFGFLNFNLIVCRQNGFTMYNQYQKEHYDIKVKNYNRDQFYGMEGYMIPNLVSFEAEGKNGEVKEYTYYGDKLLLNKRAFAIRELKDYIVIGSDNYSYVFTKTGKKVYESEKGERIRDLILGEQLYVYVEQGNYRGIKDMNGNFLYRTYSPNLDD</sequence>
<evidence type="ECO:0000256" key="5">
    <source>
        <dbReference type="ARBA" id="ARBA00022592"/>
    </source>
</evidence>
<dbReference type="KEGG" id="cpy:Cphy_1068"/>
<organism evidence="11 12">
    <name type="scientific">Lachnoclostridium phytofermentans (strain ATCC 700394 / DSM 18823 / ISDg)</name>
    <name type="common">Clostridium phytofermentans</name>
    <dbReference type="NCBI Taxonomy" id="357809"/>
    <lineage>
        <taxon>Bacteria</taxon>
        <taxon>Bacillati</taxon>
        <taxon>Bacillota</taxon>
        <taxon>Clostridia</taxon>
        <taxon>Lachnospirales</taxon>
        <taxon>Lachnospiraceae</taxon>
    </lineage>
</organism>
<comment type="subunit">
    <text evidence="4">The complex is composed of two ATP-binding proteins (PstB), two transmembrane proteins (PstC and PstA) and a solute-binding protein (PstS).</text>
</comment>
<dbReference type="SUPFAM" id="SSF53850">
    <property type="entry name" value="Periplasmic binding protein-like II"/>
    <property type="match status" value="1"/>
</dbReference>
<dbReference type="Gene3D" id="3.40.190.10">
    <property type="entry name" value="Periplasmic binding protein-like II"/>
    <property type="match status" value="2"/>
</dbReference>
<evidence type="ECO:0000313" key="12">
    <source>
        <dbReference type="Proteomes" id="UP000000370"/>
    </source>
</evidence>
<keyword evidence="8" id="KW-0449">Lipoprotein</keyword>
<feature type="compositionally biased region" description="Low complexity" evidence="9">
    <location>
        <begin position="43"/>
        <end position="60"/>
    </location>
</feature>
<evidence type="ECO:0000259" key="10">
    <source>
        <dbReference type="Pfam" id="PF12849"/>
    </source>
</evidence>
<evidence type="ECO:0000256" key="4">
    <source>
        <dbReference type="ARBA" id="ARBA00011529"/>
    </source>
</evidence>
<reference evidence="12" key="1">
    <citation type="submission" date="2007-11" db="EMBL/GenBank/DDBJ databases">
        <title>Complete genome sequence of Clostridium phytofermentans ISDg.</title>
        <authorList>
            <person name="Leschine S.B."/>
            <person name="Warnick T.A."/>
            <person name="Blanchard J.L."/>
            <person name="Schnell D.J."/>
            <person name="Petit E.L."/>
            <person name="LaTouf W.G."/>
            <person name="Copeland A."/>
            <person name="Lucas S."/>
            <person name="Lapidus A."/>
            <person name="Barry K."/>
            <person name="Glavina del Rio T."/>
            <person name="Dalin E."/>
            <person name="Tice H."/>
            <person name="Pitluck S."/>
            <person name="Kiss H."/>
            <person name="Brettin T."/>
            <person name="Bruce D."/>
            <person name="Detter J.C."/>
            <person name="Han C."/>
            <person name="Kuske C."/>
            <person name="Schmutz J."/>
            <person name="Larimer F."/>
            <person name="Land M."/>
            <person name="Hauser L."/>
            <person name="Kyrpides N."/>
            <person name="Kim E.A."/>
            <person name="Richardson P."/>
        </authorList>
    </citation>
    <scope>NUCLEOTIDE SEQUENCE [LARGE SCALE GENOMIC DNA]</scope>
    <source>
        <strain evidence="12">ATCC 700394 / DSM 18823 / ISDg</strain>
    </source>
</reference>
<feature type="region of interest" description="Disordered" evidence="9">
    <location>
        <begin position="43"/>
        <end position="73"/>
    </location>
</feature>
<evidence type="ECO:0000313" key="11">
    <source>
        <dbReference type="EMBL" id="ABX41448.1"/>
    </source>
</evidence>
<keyword evidence="5" id="KW-0813">Transport</keyword>
<dbReference type="InterPro" id="IPR050811">
    <property type="entry name" value="Phosphate_ABC_transporter"/>
</dbReference>
<evidence type="ECO:0000256" key="6">
    <source>
        <dbReference type="ARBA" id="ARBA00022729"/>
    </source>
</evidence>
<dbReference type="SUPFAM" id="SSF101898">
    <property type="entry name" value="NHL repeat"/>
    <property type="match status" value="1"/>
</dbReference>
<evidence type="ECO:0000256" key="7">
    <source>
        <dbReference type="ARBA" id="ARBA00023139"/>
    </source>
</evidence>
<dbReference type="GO" id="GO:0005886">
    <property type="term" value="C:plasma membrane"/>
    <property type="evidence" value="ECO:0007669"/>
    <property type="project" value="UniProtKB-SubCell"/>
</dbReference>
<dbReference type="GO" id="GO:0006817">
    <property type="term" value="P:phosphate ion transport"/>
    <property type="evidence" value="ECO:0007669"/>
    <property type="project" value="UniProtKB-KW"/>
</dbReference>
<name>A9KMK3_LACP7</name>
<dbReference type="STRING" id="357809.Cphy_1068"/>
<keyword evidence="5" id="KW-0592">Phosphate transport</keyword>
<gene>
    <name evidence="11" type="ordered locus">Cphy_1068</name>
</gene>
<dbReference type="Pfam" id="PF12849">
    <property type="entry name" value="PBP_like_2"/>
    <property type="match status" value="1"/>
</dbReference>
<keyword evidence="12" id="KW-1185">Reference proteome</keyword>
<dbReference type="InterPro" id="IPR024370">
    <property type="entry name" value="PBP_domain"/>
</dbReference>
<comment type="similarity">
    <text evidence="3">Belongs to the PstS family.</text>
</comment>
<feature type="domain" description="PBP" evidence="10">
    <location>
        <begin position="146"/>
        <end position="347"/>
    </location>
</feature>
<dbReference type="EMBL" id="CP000885">
    <property type="protein sequence ID" value="ABX41448.1"/>
    <property type="molecule type" value="Genomic_DNA"/>
</dbReference>
<evidence type="ECO:0000256" key="9">
    <source>
        <dbReference type="SAM" id="MobiDB-lite"/>
    </source>
</evidence>
<dbReference type="PANTHER" id="PTHR30570">
    <property type="entry name" value="PERIPLASMIC PHOSPHATE BINDING COMPONENT OF PHOSPHATE ABC TRANSPORTER"/>
    <property type="match status" value="1"/>
</dbReference>
<dbReference type="AlphaFoldDB" id="A9KMK3"/>
<dbReference type="HOGENOM" id="CLU_340022_0_0_9"/>